<name>A0A093HEW0_GAVST</name>
<keyword evidence="6 9" id="KW-0175">Coiled coil</keyword>
<evidence type="ECO:0000256" key="4">
    <source>
        <dbReference type="ARBA" id="ARBA00022618"/>
    </source>
</evidence>
<keyword evidence="4" id="KW-0132">Cell division</keyword>
<keyword evidence="7" id="KW-0131">Cell cycle</keyword>
<dbReference type="GO" id="GO:0051301">
    <property type="term" value="P:cell division"/>
    <property type="evidence" value="ECO:0007669"/>
    <property type="project" value="UniProtKB-KW"/>
</dbReference>
<feature type="region of interest" description="Disordered" evidence="10">
    <location>
        <begin position="122"/>
        <end position="146"/>
    </location>
</feature>
<comment type="similarity">
    <text evidence="2">Belongs to the shugoshin family.</text>
</comment>
<organism evidence="11 12">
    <name type="scientific">Gavia stellata</name>
    <name type="common">Red-throated diver</name>
    <name type="synonym">Colymbus stellatus</name>
    <dbReference type="NCBI Taxonomy" id="37040"/>
    <lineage>
        <taxon>Eukaryota</taxon>
        <taxon>Metazoa</taxon>
        <taxon>Chordata</taxon>
        <taxon>Craniata</taxon>
        <taxon>Vertebrata</taxon>
        <taxon>Euteleostomi</taxon>
        <taxon>Archelosauria</taxon>
        <taxon>Archosauria</taxon>
        <taxon>Dinosauria</taxon>
        <taxon>Saurischia</taxon>
        <taxon>Theropoda</taxon>
        <taxon>Coelurosauria</taxon>
        <taxon>Aves</taxon>
        <taxon>Neognathae</taxon>
        <taxon>Neoaves</taxon>
        <taxon>Aequornithes</taxon>
        <taxon>Gaviiformes</taxon>
        <taxon>Gaviidae</taxon>
        <taxon>Gavia</taxon>
    </lineage>
</organism>
<evidence type="ECO:0000256" key="1">
    <source>
        <dbReference type="ARBA" id="ARBA00004584"/>
    </source>
</evidence>
<dbReference type="Proteomes" id="UP000054313">
    <property type="component" value="Unassembled WGS sequence"/>
</dbReference>
<dbReference type="PANTHER" id="PTHR21577:SF3">
    <property type="entry name" value="SHUGOSHIN 1-RELATED"/>
    <property type="match status" value="1"/>
</dbReference>
<evidence type="ECO:0000256" key="5">
    <source>
        <dbReference type="ARBA" id="ARBA00022829"/>
    </source>
</evidence>
<keyword evidence="5" id="KW-0159">Chromosome partition</keyword>
<feature type="coiled-coil region" evidence="9">
    <location>
        <begin position="9"/>
        <end position="36"/>
    </location>
</feature>
<evidence type="ECO:0000256" key="8">
    <source>
        <dbReference type="ARBA" id="ARBA00023328"/>
    </source>
</evidence>
<dbReference type="InterPro" id="IPR038889">
    <property type="entry name" value="Shugoshin1/2"/>
</dbReference>
<accession>A0A093HEW0</accession>
<feature type="compositionally biased region" description="Basic and acidic residues" evidence="10">
    <location>
        <begin position="135"/>
        <end position="146"/>
    </location>
</feature>
<dbReference type="GO" id="GO:0007059">
    <property type="term" value="P:chromosome segregation"/>
    <property type="evidence" value="ECO:0007669"/>
    <property type="project" value="UniProtKB-KW"/>
</dbReference>
<evidence type="ECO:0000256" key="2">
    <source>
        <dbReference type="ARBA" id="ARBA00010845"/>
    </source>
</evidence>
<dbReference type="AlphaFoldDB" id="A0A093HEW0"/>
<keyword evidence="8" id="KW-0137">Centromere</keyword>
<dbReference type="GO" id="GO:0000776">
    <property type="term" value="C:kinetochore"/>
    <property type="evidence" value="ECO:0007669"/>
    <property type="project" value="TreeGrafter"/>
</dbReference>
<evidence type="ECO:0000256" key="6">
    <source>
        <dbReference type="ARBA" id="ARBA00023054"/>
    </source>
</evidence>
<evidence type="ECO:0000256" key="9">
    <source>
        <dbReference type="SAM" id="Coils"/>
    </source>
</evidence>
<evidence type="ECO:0000256" key="3">
    <source>
        <dbReference type="ARBA" id="ARBA00022454"/>
    </source>
</evidence>
<gene>
    <name evidence="11" type="ORF">N328_07853</name>
</gene>
<dbReference type="GO" id="GO:0051177">
    <property type="term" value="P:meiotic sister chromatid cohesion"/>
    <property type="evidence" value="ECO:0007669"/>
    <property type="project" value="TreeGrafter"/>
</dbReference>
<feature type="non-terminal residue" evidence="11">
    <location>
        <position position="188"/>
    </location>
</feature>
<reference evidence="11 12" key="1">
    <citation type="submission" date="2014-04" db="EMBL/GenBank/DDBJ databases">
        <title>Genome evolution of avian class.</title>
        <authorList>
            <person name="Zhang G."/>
            <person name="Li C."/>
        </authorList>
    </citation>
    <scope>NUCLEOTIDE SEQUENCE [LARGE SCALE GENOMIC DNA]</scope>
    <source>
        <strain evidence="11">BGI_N328</strain>
    </source>
</reference>
<keyword evidence="3" id="KW-0158">Chromosome</keyword>
<proteinExistence type="inferred from homology"/>
<evidence type="ECO:0000256" key="10">
    <source>
        <dbReference type="SAM" id="MobiDB-lite"/>
    </source>
</evidence>
<feature type="compositionally biased region" description="Polar residues" evidence="10">
    <location>
        <begin position="93"/>
        <end position="104"/>
    </location>
</feature>
<evidence type="ECO:0000313" key="12">
    <source>
        <dbReference type="Proteomes" id="UP000054313"/>
    </source>
</evidence>
<comment type="subcellular location">
    <subcellularLocation>
        <location evidence="1">Chromosome</location>
        <location evidence="1">Centromere</location>
    </subcellularLocation>
</comment>
<feature type="non-terminal residue" evidence="11">
    <location>
        <position position="1"/>
    </location>
</feature>
<evidence type="ECO:0000256" key="7">
    <source>
        <dbReference type="ARBA" id="ARBA00023306"/>
    </source>
</evidence>
<feature type="region of interest" description="Disordered" evidence="10">
    <location>
        <begin position="86"/>
        <end position="109"/>
    </location>
</feature>
<dbReference type="EMBL" id="KK625509">
    <property type="protein sequence ID" value="KFV53163.1"/>
    <property type="molecule type" value="Genomic_DNA"/>
</dbReference>
<sequence>EVEQCHFQNAVLRHKLSFLNNTLKELENLMAVVKMARLSEFHTSSASLSNGRKSSMTEDSWADDIADGQLVRAAGMPMRVPVSQLCDAGQQGGSSTAVQTSSLDLQRPASNEPLEIVAVASKDTLTPQPAKRPQSHQEENGKKLTEAMEAQEAFLDSHIFREALRSTPQQNPNNLPALALESHPLSYE</sequence>
<keyword evidence="12" id="KW-1185">Reference proteome</keyword>
<feature type="region of interest" description="Disordered" evidence="10">
    <location>
        <begin position="162"/>
        <end position="188"/>
    </location>
</feature>
<dbReference type="PANTHER" id="PTHR21577">
    <property type="entry name" value="SHUGOSHIN"/>
    <property type="match status" value="1"/>
</dbReference>
<protein>
    <submittedName>
        <fullName evidence="11">Uncharacterized protein</fullName>
    </submittedName>
</protein>
<evidence type="ECO:0000313" key="11">
    <source>
        <dbReference type="EMBL" id="KFV53163.1"/>
    </source>
</evidence>